<protein>
    <submittedName>
        <fullName evidence="1">Uncharacterized protein</fullName>
    </submittedName>
</protein>
<evidence type="ECO:0000313" key="2">
    <source>
        <dbReference type="EMBL" id="CAL1157686.1"/>
    </source>
</evidence>
<evidence type="ECO:0000313" key="3">
    <source>
        <dbReference type="Proteomes" id="UP001152797"/>
    </source>
</evidence>
<reference evidence="1" key="1">
    <citation type="submission" date="2022-10" db="EMBL/GenBank/DDBJ databases">
        <authorList>
            <person name="Chen Y."/>
            <person name="Dougan E. K."/>
            <person name="Chan C."/>
            <person name="Rhodes N."/>
            <person name="Thang M."/>
        </authorList>
    </citation>
    <scope>NUCLEOTIDE SEQUENCE</scope>
</reference>
<dbReference type="EMBL" id="CAMXCT030003407">
    <property type="protein sequence ID" value="CAL4791623.1"/>
    <property type="molecule type" value="Genomic_DNA"/>
</dbReference>
<dbReference type="Pfam" id="PF08856">
    <property type="entry name" value="DUF1826"/>
    <property type="match status" value="1"/>
</dbReference>
<gene>
    <name evidence="1" type="ORF">C1SCF055_LOCUS30107</name>
</gene>
<name>A0A9P1D784_9DINO</name>
<reference evidence="2" key="2">
    <citation type="submission" date="2024-04" db="EMBL/GenBank/DDBJ databases">
        <authorList>
            <person name="Chen Y."/>
            <person name="Shah S."/>
            <person name="Dougan E. K."/>
            <person name="Thang M."/>
            <person name="Chan C."/>
        </authorList>
    </citation>
    <scope>NUCLEOTIDE SEQUENCE [LARGE SCALE GENOMIC DNA]</scope>
</reference>
<dbReference type="InterPro" id="IPR014955">
    <property type="entry name" value="DUF1826"/>
</dbReference>
<comment type="caution">
    <text evidence="1">The sequence shown here is derived from an EMBL/GenBank/DDBJ whole genome shotgun (WGS) entry which is preliminary data.</text>
</comment>
<dbReference type="EMBL" id="CAMXCT020003407">
    <property type="protein sequence ID" value="CAL1157686.1"/>
    <property type="molecule type" value="Genomic_DNA"/>
</dbReference>
<evidence type="ECO:0000313" key="1">
    <source>
        <dbReference type="EMBL" id="CAI4004311.1"/>
    </source>
</evidence>
<dbReference type="Proteomes" id="UP001152797">
    <property type="component" value="Unassembled WGS sequence"/>
</dbReference>
<dbReference type="EMBL" id="CAMXCT010003407">
    <property type="protein sequence ID" value="CAI4004311.1"/>
    <property type="molecule type" value="Genomic_DNA"/>
</dbReference>
<sequence>MALNIALRPSPPGYAGYARARPAVTTPAAPYKVTPAAKPQPKTPMPVFVGSLEDWLRPEAKSYQALHFPRSPSWPNYQMEIDRSLADFGPESQLERKIEREPGKELGFKQAAEDLLRGIRLPEELLDLLRHDAEQLGKTLAMLCPWNKLFLLKLELMGEHNCPRWHRDSYIGRGIISYNLSGTQYIAEEHVNIWELENCGHLSEDNIGWCMICMWERTGIRMGRMGRMAQNGNAEGCSEW</sequence>
<accession>A0A9P1D784</accession>
<organism evidence="1">
    <name type="scientific">Cladocopium goreaui</name>
    <dbReference type="NCBI Taxonomy" id="2562237"/>
    <lineage>
        <taxon>Eukaryota</taxon>
        <taxon>Sar</taxon>
        <taxon>Alveolata</taxon>
        <taxon>Dinophyceae</taxon>
        <taxon>Suessiales</taxon>
        <taxon>Symbiodiniaceae</taxon>
        <taxon>Cladocopium</taxon>
    </lineage>
</organism>
<dbReference type="AlphaFoldDB" id="A0A9P1D784"/>
<proteinExistence type="predicted"/>
<keyword evidence="3" id="KW-1185">Reference proteome</keyword>